<name>A0A290MGL0_CAUVI</name>
<organism evidence="1 2">
    <name type="scientific">Caulobacter vibrioides</name>
    <name type="common">Caulobacter crescentus</name>
    <dbReference type="NCBI Taxonomy" id="155892"/>
    <lineage>
        <taxon>Bacteria</taxon>
        <taxon>Pseudomonadati</taxon>
        <taxon>Pseudomonadota</taxon>
        <taxon>Alphaproteobacteria</taxon>
        <taxon>Caulobacterales</taxon>
        <taxon>Caulobacteraceae</taxon>
        <taxon>Caulobacter</taxon>
    </lineage>
</organism>
<evidence type="ECO:0000313" key="2">
    <source>
        <dbReference type="Proteomes" id="UP000217311"/>
    </source>
</evidence>
<proteinExistence type="predicted"/>
<evidence type="ECO:0000313" key="1">
    <source>
        <dbReference type="EMBL" id="ATC31214.1"/>
    </source>
</evidence>
<dbReference type="Proteomes" id="UP000217311">
    <property type="component" value="Chromosome"/>
</dbReference>
<reference evidence="2" key="1">
    <citation type="submission" date="2017-09" db="EMBL/GenBank/DDBJ databases">
        <title>Genome evolution observed in wild isolates of Caulobacter crescentus.</title>
        <authorList>
            <person name="Ely B."/>
            <person name="Wilson K."/>
            <person name="Scott D."/>
        </authorList>
    </citation>
    <scope>NUCLEOTIDE SEQUENCE [LARGE SCALE GENOMIC DNA]</scope>
    <source>
        <strain evidence="2">CB13b1a</strain>
    </source>
</reference>
<dbReference type="RefSeq" id="WP_096050677.1">
    <property type="nucleotide sequence ID" value="NZ_CP023315.3"/>
</dbReference>
<dbReference type="PIRSF" id="PIRSF034110">
    <property type="entry name" value="DUF1203"/>
    <property type="match status" value="1"/>
</dbReference>
<protein>
    <submittedName>
        <fullName evidence="1">DUF1203 domain-containing protein</fullName>
    </submittedName>
</protein>
<dbReference type="Pfam" id="PF06718">
    <property type="entry name" value="DUF1203"/>
    <property type="match status" value="1"/>
</dbReference>
<dbReference type="EMBL" id="CP023315">
    <property type="protein sequence ID" value="ATC31214.1"/>
    <property type="molecule type" value="Genomic_DNA"/>
</dbReference>
<gene>
    <name evidence="1" type="ORF">CA606_02025</name>
</gene>
<sequence length="156" mass="16638">MSFVISGLPAENFAPLFALDDAALAARGVVRRKATAKPGFPCRIALRDAEIGETVLLLNHAHQTADTPYRSSYAIYVSKSAVAAWTGENTLPPAMLGRPIALRAFDESGMLLNAEIARDEALPAAIERQLATPSAAYLHAHNAAHGCFVTRIDRAA</sequence>
<accession>A0A290MGL0</accession>
<dbReference type="AlphaFoldDB" id="A0A290MGL0"/>
<dbReference type="InterPro" id="IPR009593">
    <property type="entry name" value="DUF1203"/>
</dbReference>